<gene>
    <name evidence="2" type="ORF">ENV38_00545</name>
</gene>
<evidence type="ECO:0008006" key="3">
    <source>
        <dbReference type="Google" id="ProtNLM"/>
    </source>
</evidence>
<feature type="transmembrane region" description="Helical" evidence="1">
    <location>
        <begin position="26"/>
        <end position="53"/>
    </location>
</feature>
<dbReference type="EMBL" id="DTGD01000021">
    <property type="protein sequence ID" value="HGB35384.1"/>
    <property type="molecule type" value="Genomic_DNA"/>
</dbReference>
<feature type="transmembrane region" description="Helical" evidence="1">
    <location>
        <begin position="65"/>
        <end position="87"/>
    </location>
</feature>
<organism evidence="2">
    <name type="scientific">candidate division WOR-3 bacterium</name>
    <dbReference type="NCBI Taxonomy" id="2052148"/>
    <lineage>
        <taxon>Bacteria</taxon>
        <taxon>Bacteria division WOR-3</taxon>
    </lineage>
</organism>
<sequence>MDFETWLKEIEADERKFSLYKLHKKFFWISRISILIDMVTVIAVSILLGRFLGIFSQQPYGVKNFILLFVLLIFNYLCFISIPLYLFSRTFGLLITGLKAVSSKTLSGPSLLETFYYIGQDKRYQKITLYICSLCLIAERPKARYSRYLLLLLA</sequence>
<accession>A0A7V3NUM1</accession>
<protein>
    <recommendedName>
        <fullName evidence="3">RDD domain-containing protein</fullName>
    </recommendedName>
</protein>
<dbReference type="AlphaFoldDB" id="A0A7V3NUM1"/>
<reference evidence="2" key="1">
    <citation type="journal article" date="2020" name="mSystems">
        <title>Genome- and Community-Level Interaction Insights into Carbon Utilization and Element Cycling Functions of Hydrothermarchaeota in Hydrothermal Sediment.</title>
        <authorList>
            <person name="Zhou Z."/>
            <person name="Liu Y."/>
            <person name="Xu W."/>
            <person name="Pan J."/>
            <person name="Luo Z.H."/>
            <person name="Li M."/>
        </authorList>
    </citation>
    <scope>NUCLEOTIDE SEQUENCE [LARGE SCALE GENOMIC DNA]</scope>
    <source>
        <strain evidence="2">SpSt-754</strain>
    </source>
</reference>
<keyword evidence="1" id="KW-0812">Transmembrane</keyword>
<keyword evidence="1" id="KW-1133">Transmembrane helix</keyword>
<name>A0A7V3NUM1_UNCW3</name>
<comment type="caution">
    <text evidence="2">The sequence shown here is derived from an EMBL/GenBank/DDBJ whole genome shotgun (WGS) entry which is preliminary data.</text>
</comment>
<evidence type="ECO:0000256" key="1">
    <source>
        <dbReference type="SAM" id="Phobius"/>
    </source>
</evidence>
<evidence type="ECO:0000313" key="2">
    <source>
        <dbReference type="EMBL" id="HGB35384.1"/>
    </source>
</evidence>
<keyword evidence="1" id="KW-0472">Membrane</keyword>
<proteinExistence type="predicted"/>